<feature type="transmembrane region" description="Helical" evidence="5">
    <location>
        <begin position="519"/>
        <end position="548"/>
    </location>
</feature>
<accession>A0AAJ7C7Z0</accession>
<dbReference type="KEGG" id="ccin:107271948"/>
<dbReference type="CDD" id="cd07042">
    <property type="entry name" value="STAS_SulP_like_sulfate_transporter"/>
    <property type="match status" value="1"/>
</dbReference>
<keyword evidence="7" id="KW-1185">Reference proteome</keyword>
<reference evidence="8" key="1">
    <citation type="submission" date="2025-08" db="UniProtKB">
        <authorList>
            <consortium name="RefSeq"/>
        </authorList>
    </citation>
    <scope>IDENTIFICATION</scope>
</reference>
<evidence type="ECO:0000313" key="7">
    <source>
        <dbReference type="Proteomes" id="UP000694920"/>
    </source>
</evidence>
<dbReference type="InterPro" id="IPR001902">
    <property type="entry name" value="SLC26A/SulP_fam"/>
</dbReference>
<dbReference type="PROSITE" id="PS50801">
    <property type="entry name" value="STAS"/>
    <property type="match status" value="1"/>
</dbReference>
<dbReference type="AlphaFoldDB" id="A0AAJ7C7Z0"/>
<dbReference type="Pfam" id="PF01740">
    <property type="entry name" value="STAS"/>
    <property type="match status" value="1"/>
</dbReference>
<feature type="transmembrane region" description="Helical" evidence="5">
    <location>
        <begin position="422"/>
        <end position="445"/>
    </location>
</feature>
<dbReference type="Gene3D" id="3.30.750.24">
    <property type="entry name" value="STAS domain"/>
    <property type="match status" value="1"/>
</dbReference>
<evidence type="ECO:0000256" key="1">
    <source>
        <dbReference type="ARBA" id="ARBA00004141"/>
    </source>
</evidence>
<evidence type="ECO:0000256" key="5">
    <source>
        <dbReference type="SAM" id="Phobius"/>
    </source>
</evidence>
<dbReference type="GO" id="GO:0055085">
    <property type="term" value="P:transmembrane transport"/>
    <property type="evidence" value="ECO:0007669"/>
    <property type="project" value="InterPro"/>
</dbReference>
<dbReference type="Proteomes" id="UP000694920">
    <property type="component" value="Unplaced"/>
</dbReference>
<feature type="transmembrane region" description="Helical" evidence="5">
    <location>
        <begin position="382"/>
        <end position="410"/>
    </location>
</feature>
<dbReference type="SUPFAM" id="SSF52091">
    <property type="entry name" value="SpoIIaa-like"/>
    <property type="match status" value="1"/>
</dbReference>
<keyword evidence="4 5" id="KW-0472">Membrane</keyword>
<feature type="transmembrane region" description="Helical" evidence="5">
    <location>
        <begin position="254"/>
        <end position="272"/>
    </location>
</feature>
<gene>
    <name evidence="8" type="primary">LOC107271948</name>
</gene>
<proteinExistence type="predicted"/>
<evidence type="ECO:0000256" key="3">
    <source>
        <dbReference type="ARBA" id="ARBA00022989"/>
    </source>
</evidence>
<feature type="transmembrane region" description="Helical" evidence="5">
    <location>
        <begin position="218"/>
        <end position="242"/>
    </location>
</feature>
<dbReference type="NCBIfam" id="TIGR00815">
    <property type="entry name" value="sulP"/>
    <property type="match status" value="1"/>
</dbReference>
<evidence type="ECO:0000259" key="6">
    <source>
        <dbReference type="PROSITE" id="PS50801"/>
    </source>
</evidence>
<dbReference type="Pfam" id="PF00916">
    <property type="entry name" value="Sulfate_transp"/>
    <property type="match status" value="1"/>
</dbReference>
<evidence type="ECO:0000256" key="4">
    <source>
        <dbReference type="ARBA" id="ARBA00023136"/>
    </source>
</evidence>
<feature type="transmembrane region" description="Helical" evidence="5">
    <location>
        <begin position="150"/>
        <end position="167"/>
    </location>
</feature>
<feature type="transmembrane region" description="Helical" evidence="5">
    <location>
        <begin position="305"/>
        <end position="325"/>
    </location>
</feature>
<keyword evidence="2 5" id="KW-0812">Transmembrane</keyword>
<dbReference type="GeneID" id="107271948"/>
<dbReference type="InterPro" id="IPR036513">
    <property type="entry name" value="STAS_dom_sf"/>
</dbReference>
<evidence type="ECO:0000313" key="8">
    <source>
        <dbReference type="RefSeq" id="XP_015604061.1"/>
    </source>
</evidence>
<dbReference type="InterPro" id="IPR011547">
    <property type="entry name" value="SLC26A/SulP_dom"/>
</dbReference>
<comment type="subcellular location">
    <subcellularLocation>
        <location evidence="1">Membrane</location>
        <topology evidence="1">Multi-pass membrane protein</topology>
    </subcellularLocation>
</comment>
<dbReference type="GO" id="GO:0016020">
    <property type="term" value="C:membrane"/>
    <property type="evidence" value="ECO:0007669"/>
    <property type="project" value="UniProtKB-SubCell"/>
</dbReference>
<feature type="domain" description="STAS" evidence="6">
    <location>
        <begin position="572"/>
        <end position="712"/>
    </location>
</feature>
<dbReference type="PANTHER" id="PTHR11814">
    <property type="entry name" value="SULFATE TRANSPORTER"/>
    <property type="match status" value="1"/>
</dbReference>
<dbReference type="RefSeq" id="XP_015604061.1">
    <property type="nucleotide sequence ID" value="XM_015748575.2"/>
</dbReference>
<dbReference type="InterPro" id="IPR002645">
    <property type="entry name" value="STAS_dom"/>
</dbReference>
<feature type="transmembrane region" description="Helical" evidence="5">
    <location>
        <begin position="457"/>
        <end position="475"/>
    </location>
</feature>
<organism evidence="7 8">
    <name type="scientific">Cephus cinctus</name>
    <name type="common">Wheat stem sawfly</name>
    <dbReference type="NCBI Taxonomy" id="211228"/>
    <lineage>
        <taxon>Eukaryota</taxon>
        <taxon>Metazoa</taxon>
        <taxon>Ecdysozoa</taxon>
        <taxon>Arthropoda</taxon>
        <taxon>Hexapoda</taxon>
        <taxon>Insecta</taxon>
        <taxon>Pterygota</taxon>
        <taxon>Neoptera</taxon>
        <taxon>Endopterygota</taxon>
        <taxon>Hymenoptera</taxon>
        <taxon>Cephoidea</taxon>
        <taxon>Cephidae</taxon>
        <taxon>Cephus</taxon>
    </lineage>
</organism>
<keyword evidence="3 5" id="KW-1133">Transmembrane helix</keyword>
<protein>
    <submittedName>
        <fullName evidence="8">Solute carrier family 26 member 6 isoform X1</fullName>
    </submittedName>
</protein>
<name>A0AAJ7C7Z0_CEPCN</name>
<evidence type="ECO:0000256" key="2">
    <source>
        <dbReference type="ARBA" id="ARBA00022692"/>
    </source>
</evidence>
<sequence length="718" mass="80072">MLLMNDSCRFIKKHNQCTVLCIFDISHSSRKLQNFSNSFFMKFSSNHGMGKEHDVLQELQVERPLYEQEALNEAYHYEKPKVSVIKSIAKSLKPESCESCLISTIPALYWLRKYKWQENALPDMISGFTVAIMHIPQGMAYALLGNLPPVTGIYMAFFPVLIYFFLGTSRHVSMGTFAVVCLMTGKTVSSYATPSDILVKMNETASIMGYQSSEPLPIYTPMQVATAVTFMVGTFQLVMYVFRLGIISTLLSETLVNGFTTGAAIYVLMSQIKDLLGLKLPPQKGLFKLIFTSIDIVHALPDANIAAMTISIISITIMLLNNEILKPWFSKRCRFPIPIELIAVVAGTLISNYCNLSKLYDIETVGHIPTGLPMPELPTFKLLPIIAWDSIMITLVSYTISMSMALIFAQKLNYDINSNQELLAMGSSNIVGSFFSCMPMTASLSRSVIQQSVGGRTQLASIVSCMILLVILLWIGPFFETLPRCVLASIIVVALKGMLQQAKQLIKFWNLSKLDACVWIVTVLTVVLISIDIGLLTGLLVSLATILLQSIKPYTCLLGHIPNTDLYLDLNRYKGTTEICGIKIFHYCGGLNFANAGYLKSEIYKLIGVVPRLVLDCRKKLKNDIYSDIHDIDDKETLRCIILDMTALSYVDPSGIKSLRNIAAEYKKIDVQMYVAGCSAPVFEKIKKCDLYENGKPSFKMFVTVHDAVLFTQHELCS</sequence>